<evidence type="ECO:0000256" key="11">
    <source>
        <dbReference type="ARBA" id="ARBA00022989"/>
    </source>
</evidence>
<evidence type="ECO:0000313" key="17">
    <source>
        <dbReference type="WBParaSite" id="PEQ_0000037801-mRNA-1"/>
    </source>
</evidence>
<keyword evidence="5" id="KW-0808">Transferase</keyword>
<evidence type="ECO:0000256" key="7">
    <source>
        <dbReference type="ARBA" id="ARBA00022729"/>
    </source>
</evidence>
<evidence type="ECO:0000259" key="15">
    <source>
        <dbReference type="PROSITE" id="PS50011"/>
    </source>
</evidence>
<sequence length="143" mass="15397">MFINCSGLILLATFECCSAVCGLEHLHSALRGTGTPQKPAIGVCCVADFGLALRFEDMLKTRTNINIQVGTKRYMAPEVLEKSLNVRNFYHFKMADIYSFSLVENTQSVRVSESDSGIGSSASASGSGCGVGARYVSPRHEHG</sequence>
<feature type="domain" description="Protein kinase" evidence="15">
    <location>
        <begin position="1"/>
        <end position="143"/>
    </location>
</feature>
<name>A0A914RFA6_PAREQ</name>
<dbReference type="InterPro" id="IPR000333">
    <property type="entry name" value="TGFB_receptor"/>
</dbReference>
<comment type="similarity">
    <text evidence="2">Belongs to the protein kinase superfamily. TKL Ser/Thr protein kinase family. TGFB receptor subfamily.</text>
</comment>
<accession>A0A914RFA6</accession>
<evidence type="ECO:0000313" key="16">
    <source>
        <dbReference type="Proteomes" id="UP000887564"/>
    </source>
</evidence>
<evidence type="ECO:0000256" key="13">
    <source>
        <dbReference type="ARBA" id="ARBA00023170"/>
    </source>
</evidence>
<reference evidence="17" key="1">
    <citation type="submission" date="2022-11" db="UniProtKB">
        <authorList>
            <consortium name="WormBaseParasite"/>
        </authorList>
    </citation>
    <scope>IDENTIFICATION</scope>
</reference>
<organism evidence="16 17">
    <name type="scientific">Parascaris equorum</name>
    <name type="common">Equine roundworm</name>
    <dbReference type="NCBI Taxonomy" id="6256"/>
    <lineage>
        <taxon>Eukaryota</taxon>
        <taxon>Metazoa</taxon>
        <taxon>Ecdysozoa</taxon>
        <taxon>Nematoda</taxon>
        <taxon>Chromadorea</taxon>
        <taxon>Rhabditida</taxon>
        <taxon>Spirurina</taxon>
        <taxon>Ascaridomorpha</taxon>
        <taxon>Ascaridoidea</taxon>
        <taxon>Ascarididae</taxon>
        <taxon>Parascaris</taxon>
    </lineage>
</organism>
<dbReference type="WBParaSite" id="PEQ_0000037801-mRNA-1">
    <property type="protein sequence ID" value="PEQ_0000037801-mRNA-1"/>
    <property type="gene ID" value="PEQ_0000037801"/>
</dbReference>
<keyword evidence="9" id="KW-0418">Kinase</keyword>
<evidence type="ECO:0000256" key="6">
    <source>
        <dbReference type="ARBA" id="ARBA00022692"/>
    </source>
</evidence>
<feature type="chain" id="PRO_5036825208" description="receptor protein serine/threonine kinase" evidence="14">
    <location>
        <begin position="20"/>
        <end position="143"/>
    </location>
</feature>
<evidence type="ECO:0000256" key="4">
    <source>
        <dbReference type="ARBA" id="ARBA00022527"/>
    </source>
</evidence>
<evidence type="ECO:0000256" key="10">
    <source>
        <dbReference type="ARBA" id="ARBA00022840"/>
    </source>
</evidence>
<keyword evidence="11" id="KW-1133">Transmembrane helix</keyword>
<keyword evidence="13" id="KW-0675">Receptor</keyword>
<protein>
    <recommendedName>
        <fullName evidence="3">receptor protein serine/threonine kinase</fullName>
        <ecNumber evidence="3">2.7.11.30</ecNumber>
    </recommendedName>
</protein>
<evidence type="ECO:0000256" key="12">
    <source>
        <dbReference type="ARBA" id="ARBA00023136"/>
    </source>
</evidence>
<dbReference type="GO" id="GO:0005886">
    <property type="term" value="C:plasma membrane"/>
    <property type="evidence" value="ECO:0007669"/>
    <property type="project" value="TreeGrafter"/>
</dbReference>
<keyword evidence="16" id="KW-1185">Reference proteome</keyword>
<comment type="subcellular location">
    <subcellularLocation>
        <location evidence="1">Membrane</location>
        <topology evidence="1">Single-pass type I membrane protein</topology>
    </subcellularLocation>
</comment>
<dbReference type="GO" id="GO:0043235">
    <property type="term" value="C:receptor complex"/>
    <property type="evidence" value="ECO:0007669"/>
    <property type="project" value="TreeGrafter"/>
</dbReference>
<keyword evidence="8" id="KW-0547">Nucleotide-binding</keyword>
<dbReference type="Proteomes" id="UP000887564">
    <property type="component" value="Unplaced"/>
</dbReference>
<proteinExistence type="inferred from homology"/>
<dbReference type="PANTHER" id="PTHR23255:SF71">
    <property type="entry name" value="RECEPTOR PROTEIN SERINE_THREONINE KINASE"/>
    <property type="match status" value="1"/>
</dbReference>
<evidence type="ECO:0000256" key="9">
    <source>
        <dbReference type="ARBA" id="ARBA00022777"/>
    </source>
</evidence>
<evidence type="ECO:0000256" key="14">
    <source>
        <dbReference type="SAM" id="SignalP"/>
    </source>
</evidence>
<keyword evidence="12" id="KW-0472">Membrane</keyword>
<keyword evidence="4" id="KW-0723">Serine/threonine-protein kinase</keyword>
<dbReference type="GO" id="GO:0071363">
    <property type="term" value="P:cellular response to growth factor stimulus"/>
    <property type="evidence" value="ECO:0007669"/>
    <property type="project" value="TreeGrafter"/>
</dbReference>
<dbReference type="InterPro" id="IPR011009">
    <property type="entry name" value="Kinase-like_dom_sf"/>
</dbReference>
<dbReference type="SUPFAM" id="SSF56112">
    <property type="entry name" value="Protein kinase-like (PK-like)"/>
    <property type="match status" value="1"/>
</dbReference>
<dbReference type="EC" id="2.7.11.30" evidence="3"/>
<feature type="signal peptide" evidence="14">
    <location>
        <begin position="1"/>
        <end position="19"/>
    </location>
</feature>
<dbReference type="AlphaFoldDB" id="A0A914RFA6"/>
<dbReference type="PANTHER" id="PTHR23255">
    <property type="entry name" value="TRANSFORMING GROWTH FACTOR-BETA RECEPTOR TYPE I AND II"/>
    <property type="match status" value="1"/>
</dbReference>
<keyword evidence="7 14" id="KW-0732">Signal</keyword>
<evidence type="ECO:0000256" key="2">
    <source>
        <dbReference type="ARBA" id="ARBA00009605"/>
    </source>
</evidence>
<evidence type="ECO:0000256" key="3">
    <source>
        <dbReference type="ARBA" id="ARBA00012401"/>
    </source>
</evidence>
<evidence type="ECO:0000256" key="8">
    <source>
        <dbReference type="ARBA" id="ARBA00022741"/>
    </source>
</evidence>
<dbReference type="InterPro" id="IPR000719">
    <property type="entry name" value="Prot_kinase_dom"/>
</dbReference>
<dbReference type="GO" id="GO:0005524">
    <property type="term" value="F:ATP binding"/>
    <property type="evidence" value="ECO:0007669"/>
    <property type="project" value="UniProtKB-KW"/>
</dbReference>
<evidence type="ECO:0000256" key="1">
    <source>
        <dbReference type="ARBA" id="ARBA00004479"/>
    </source>
</evidence>
<dbReference type="Gene3D" id="1.10.510.10">
    <property type="entry name" value="Transferase(Phosphotransferase) domain 1"/>
    <property type="match status" value="1"/>
</dbReference>
<evidence type="ECO:0000256" key="5">
    <source>
        <dbReference type="ARBA" id="ARBA00022679"/>
    </source>
</evidence>
<dbReference type="PROSITE" id="PS50011">
    <property type="entry name" value="PROTEIN_KINASE_DOM"/>
    <property type="match status" value="1"/>
</dbReference>
<keyword evidence="10" id="KW-0067">ATP-binding</keyword>
<keyword evidence="6" id="KW-0812">Transmembrane</keyword>
<dbReference type="GO" id="GO:0004675">
    <property type="term" value="F:transmembrane receptor protein serine/threonine kinase activity"/>
    <property type="evidence" value="ECO:0007669"/>
    <property type="project" value="UniProtKB-EC"/>
</dbReference>